<sequence>MCRFWHSFFIFVRKIIKIKEYISNKRGGGLWKILLTFILVPK</sequence>
<dbReference type="Proteomes" id="UP000197032">
    <property type="component" value="Unassembled WGS sequence"/>
</dbReference>
<dbReference type="EMBL" id="BDGJ01000063">
    <property type="protein sequence ID" value="GAW92220.1"/>
    <property type="molecule type" value="Genomic_DNA"/>
</dbReference>
<proteinExistence type="predicted"/>
<accession>A0A1Z5HSF9</accession>
<dbReference type="AlphaFoldDB" id="A0A1Z5HSF9"/>
<evidence type="ECO:0000313" key="1">
    <source>
        <dbReference type="EMBL" id="GAW92220.1"/>
    </source>
</evidence>
<reference evidence="2" key="1">
    <citation type="journal article" date="2017" name="Appl. Environ. Microbiol.">
        <title>Genomic analysis of Calderihabitans maritimus KKC1, a thermophilic hydrogenogenic carboxydotrophic bacterium isolated from marine sediment.</title>
        <authorList>
            <person name="Omae K."/>
            <person name="Yoneda Y."/>
            <person name="Fukuyama Y."/>
            <person name="Yoshida T."/>
            <person name="Sako Y."/>
        </authorList>
    </citation>
    <scope>NUCLEOTIDE SEQUENCE [LARGE SCALE GENOMIC DNA]</scope>
    <source>
        <strain evidence="2">KKC1</strain>
    </source>
</reference>
<protein>
    <submittedName>
        <fullName evidence="1">Uncharacterized protein</fullName>
    </submittedName>
</protein>
<name>A0A1Z5HSF9_9FIRM</name>
<keyword evidence="2" id="KW-1185">Reference proteome</keyword>
<gene>
    <name evidence="1" type="ORF">KKC1_13780</name>
</gene>
<organism evidence="1 2">
    <name type="scientific">Calderihabitans maritimus</name>
    <dbReference type="NCBI Taxonomy" id="1246530"/>
    <lineage>
        <taxon>Bacteria</taxon>
        <taxon>Bacillati</taxon>
        <taxon>Bacillota</taxon>
        <taxon>Clostridia</taxon>
        <taxon>Neomoorellales</taxon>
        <taxon>Calderihabitantaceae</taxon>
        <taxon>Calderihabitans</taxon>
    </lineage>
</organism>
<evidence type="ECO:0000313" key="2">
    <source>
        <dbReference type="Proteomes" id="UP000197032"/>
    </source>
</evidence>
<comment type="caution">
    <text evidence="1">The sequence shown here is derived from an EMBL/GenBank/DDBJ whole genome shotgun (WGS) entry which is preliminary data.</text>
</comment>